<dbReference type="OrthoDB" id="2444601at2759"/>
<dbReference type="AlphaFoldDB" id="A0A9N9HJF5"/>
<accession>A0A9N9HJF5</accession>
<proteinExistence type="predicted"/>
<keyword evidence="2" id="KW-1185">Reference proteome</keyword>
<dbReference type="EMBL" id="CAJVPZ010017148">
    <property type="protein sequence ID" value="CAG8678671.1"/>
    <property type="molecule type" value="Genomic_DNA"/>
</dbReference>
<protein>
    <submittedName>
        <fullName evidence="1">5708_t:CDS:1</fullName>
    </submittedName>
</protein>
<dbReference type="Proteomes" id="UP000789396">
    <property type="component" value="Unassembled WGS sequence"/>
</dbReference>
<organism evidence="1 2">
    <name type="scientific">Racocetra fulgida</name>
    <dbReference type="NCBI Taxonomy" id="60492"/>
    <lineage>
        <taxon>Eukaryota</taxon>
        <taxon>Fungi</taxon>
        <taxon>Fungi incertae sedis</taxon>
        <taxon>Mucoromycota</taxon>
        <taxon>Glomeromycotina</taxon>
        <taxon>Glomeromycetes</taxon>
        <taxon>Diversisporales</taxon>
        <taxon>Gigasporaceae</taxon>
        <taxon>Racocetra</taxon>
    </lineage>
</organism>
<comment type="caution">
    <text evidence="1">The sequence shown here is derived from an EMBL/GenBank/DDBJ whole genome shotgun (WGS) entry which is preliminary data.</text>
</comment>
<reference evidence="1" key="1">
    <citation type="submission" date="2021-06" db="EMBL/GenBank/DDBJ databases">
        <authorList>
            <person name="Kallberg Y."/>
            <person name="Tangrot J."/>
            <person name="Rosling A."/>
        </authorList>
    </citation>
    <scope>NUCLEOTIDE SEQUENCE</scope>
    <source>
        <strain evidence="1">IN212</strain>
    </source>
</reference>
<evidence type="ECO:0000313" key="1">
    <source>
        <dbReference type="EMBL" id="CAG8678671.1"/>
    </source>
</evidence>
<gene>
    <name evidence="1" type="ORF">RFULGI_LOCUS9525</name>
</gene>
<name>A0A9N9HJF5_9GLOM</name>
<sequence>DSDEQTPKKITKKLKTGFVPKESKLSNDEIELANIITEIRSKYQCNIHATPCYIEDDKHLALIPARLHLWARDIVSIIIMN</sequence>
<feature type="non-terminal residue" evidence="1">
    <location>
        <position position="1"/>
    </location>
</feature>
<evidence type="ECO:0000313" key="2">
    <source>
        <dbReference type="Proteomes" id="UP000789396"/>
    </source>
</evidence>